<keyword evidence="5 7" id="KW-0472">Membrane</keyword>
<accession>A0ABW8CCC9</accession>
<sequence>MTLLDRVLRRIPFIGRLVHEFSVVNVLDCATRLAAQAFLGALPALFVIAAFAPQGVRDQLVSSLHSVLGLHDDALDQVRQVYSADDTAETNSIGIVGVIVTLLSATACSRALQRTCERAWQMPRAGARLVAWRWVVWLAVWLVDLLLQGPLHDGFGVGTALGVPLQLVSGTFLWWWTQRFLLGSRIPWLPLLPGAMLVSAGVLGVVAWSAIYMPGAVERSLRQFGPFGSLFVLLSWLIVLFTVITIGICVGYVIAHEEPVARRLGTPPPPTPPTPPTPPAVAGSAA</sequence>
<evidence type="ECO:0000256" key="5">
    <source>
        <dbReference type="ARBA" id="ARBA00023136"/>
    </source>
</evidence>
<evidence type="ECO:0000256" key="4">
    <source>
        <dbReference type="ARBA" id="ARBA00022989"/>
    </source>
</evidence>
<feature type="transmembrane region" description="Helical" evidence="7">
    <location>
        <begin position="188"/>
        <end position="211"/>
    </location>
</feature>
<feature type="transmembrane region" description="Helical" evidence="7">
    <location>
        <begin position="93"/>
        <end position="113"/>
    </location>
</feature>
<keyword evidence="3 7" id="KW-0812">Transmembrane</keyword>
<proteinExistence type="predicted"/>
<evidence type="ECO:0000313" key="8">
    <source>
        <dbReference type="EMBL" id="MFI9104083.1"/>
    </source>
</evidence>
<comment type="subcellular location">
    <subcellularLocation>
        <location evidence="1">Cell membrane</location>
        <topology evidence="1">Multi-pass membrane protein</topology>
    </subcellularLocation>
</comment>
<gene>
    <name evidence="8" type="ORF">ACIGXA_26550</name>
</gene>
<feature type="transmembrane region" description="Helical" evidence="7">
    <location>
        <begin position="125"/>
        <end position="143"/>
    </location>
</feature>
<feature type="transmembrane region" description="Helical" evidence="7">
    <location>
        <begin position="33"/>
        <end position="52"/>
    </location>
</feature>
<evidence type="ECO:0000256" key="6">
    <source>
        <dbReference type="SAM" id="MobiDB-lite"/>
    </source>
</evidence>
<keyword evidence="2" id="KW-1003">Cell membrane</keyword>
<dbReference type="RefSeq" id="WP_399653932.1">
    <property type="nucleotide sequence ID" value="NZ_JBITYG010000008.1"/>
</dbReference>
<dbReference type="Pfam" id="PF03631">
    <property type="entry name" value="Virul_fac_BrkB"/>
    <property type="match status" value="1"/>
</dbReference>
<organism evidence="8 9">
    <name type="scientific">Streptomyces fildesensis</name>
    <dbReference type="NCBI Taxonomy" id="375757"/>
    <lineage>
        <taxon>Bacteria</taxon>
        <taxon>Bacillati</taxon>
        <taxon>Actinomycetota</taxon>
        <taxon>Actinomycetes</taxon>
        <taxon>Kitasatosporales</taxon>
        <taxon>Streptomycetaceae</taxon>
        <taxon>Streptomyces</taxon>
    </lineage>
</organism>
<evidence type="ECO:0000256" key="2">
    <source>
        <dbReference type="ARBA" id="ARBA00022475"/>
    </source>
</evidence>
<evidence type="ECO:0000256" key="7">
    <source>
        <dbReference type="SAM" id="Phobius"/>
    </source>
</evidence>
<feature type="transmembrane region" description="Helical" evidence="7">
    <location>
        <begin position="155"/>
        <end position="176"/>
    </location>
</feature>
<evidence type="ECO:0000313" key="9">
    <source>
        <dbReference type="Proteomes" id="UP001614394"/>
    </source>
</evidence>
<comment type="caution">
    <text evidence="8">The sequence shown here is derived from an EMBL/GenBank/DDBJ whole genome shotgun (WGS) entry which is preliminary data.</text>
</comment>
<dbReference type="EMBL" id="JBITYG010000008">
    <property type="protein sequence ID" value="MFI9104083.1"/>
    <property type="molecule type" value="Genomic_DNA"/>
</dbReference>
<keyword evidence="9" id="KW-1185">Reference proteome</keyword>
<evidence type="ECO:0000256" key="1">
    <source>
        <dbReference type="ARBA" id="ARBA00004651"/>
    </source>
</evidence>
<evidence type="ECO:0000256" key="3">
    <source>
        <dbReference type="ARBA" id="ARBA00022692"/>
    </source>
</evidence>
<dbReference type="Proteomes" id="UP001614394">
    <property type="component" value="Unassembled WGS sequence"/>
</dbReference>
<dbReference type="InterPro" id="IPR017039">
    <property type="entry name" value="Virul_fac_BrkB"/>
</dbReference>
<feature type="region of interest" description="Disordered" evidence="6">
    <location>
        <begin position="263"/>
        <end position="286"/>
    </location>
</feature>
<protein>
    <submittedName>
        <fullName evidence="8">YhjD/YihY/BrkB family envelope integrity protein</fullName>
    </submittedName>
</protein>
<feature type="transmembrane region" description="Helical" evidence="7">
    <location>
        <begin position="231"/>
        <end position="255"/>
    </location>
</feature>
<keyword evidence="4 7" id="KW-1133">Transmembrane helix</keyword>
<name>A0ABW8CCC9_9ACTN</name>
<feature type="compositionally biased region" description="Pro residues" evidence="6">
    <location>
        <begin position="266"/>
        <end position="279"/>
    </location>
</feature>
<reference evidence="8 9" key="1">
    <citation type="submission" date="2024-10" db="EMBL/GenBank/DDBJ databases">
        <title>The Natural Products Discovery Center: Release of the First 8490 Sequenced Strains for Exploring Actinobacteria Biosynthetic Diversity.</title>
        <authorList>
            <person name="Kalkreuter E."/>
            <person name="Kautsar S.A."/>
            <person name="Yang D."/>
            <person name="Bader C.D."/>
            <person name="Teijaro C.N."/>
            <person name="Fluegel L."/>
            <person name="Davis C.M."/>
            <person name="Simpson J.R."/>
            <person name="Lauterbach L."/>
            <person name="Steele A.D."/>
            <person name="Gui C."/>
            <person name="Meng S."/>
            <person name="Li G."/>
            <person name="Viehrig K."/>
            <person name="Ye F."/>
            <person name="Su P."/>
            <person name="Kiefer A.F."/>
            <person name="Nichols A."/>
            <person name="Cepeda A.J."/>
            <person name="Yan W."/>
            <person name="Fan B."/>
            <person name="Jiang Y."/>
            <person name="Adhikari A."/>
            <person name="Zheng C.-J."/>
            <person name="Schuster L."/>
            <person name="Cowan T.M."/>
            <person name="Smanski M.J."/>
            <person name="Chevrette M.G."/>
            <person name="De Carvalho L.P.S."/>
            <person name="Shen B."/>
        </authorList>
    </citation>
    <scope>NUCLEOTIDE SEQUENCE [LARGE SCALE GENOMIC DNA]</scope>
    <source>
        <strain evidence="8 9">NPDC053399</strain>
    </source>
</reference>